<dbReference type="Gene3D" id="3.40.390.10">
    <property type="entry name" value="Collagenase (Catalytic Domain)"/>
    <property type="match status" value="1"/>
</dbReference>
<feature type="chain" id="PRO_5016259385" description="Lysine-specific metallo-endopeptidase domain-containing protein" evidence="1">
    <location>
        <begin position="23"/>
        <end position="383"/>
    </location>
</feature>
<evidence type="ECO:0000313" key="3">
    <source>
        <dbReference type="Proteomes" id="UP000248405"/>
    </source>
</evidence>
<sequence length="383" mass="43939">MFKRAATAMGLFWALLFCHSLAFPFEPFPTDTDVVPFANVSDLLPRHLVKRASRYPRVKYGPTCSAEEQAYIDTELDELQPVMIRVMRQLRDIRAVIREKEQPANWGTRFADNDRILTSWASMMGRTRFNYEVELRENQDNLASWTTTSRNMQFMIRESLTIGGSMIGVYSRIYNALRDRTLALTIHCGDEFYVFDKDVSTKNTRVYRDTRSTESQPYMILPEPGRLCHENGGGNGWQMWNKLTVEDEICICPRVFDNAKTSQTLSSLDNTVDSLKGRHVDYIKKFTAAGSLLHELSHCRGILGDDQTSPFIDGYQRNGVWAVSKIDPAGAHRNAAGPDSITYFALAMYYSACNWSRGICGEKPFWDFWSQDKQEYMDIDYST</sequence>
<feature type="signal peptide" evidence="1">
    <location>
        <begin position="1"/>
        <end position="22"/>
    </location>
</feature>
<dbReference type="GeneID" id="37215754"/>
<evidence type="ECO:0000313" key="2">
    <source>
        <dbReference type="EMBL" id="PYH75300.1"/>
    </source>
</evidence>
<keyword evidence="3" id="KW-1185">Reference proteome</keyword>
<keyword evidence="1" id="KW-0732">Signal</keyword>
<dbReference type="RefSeq" id="XP_025569094.1">
    <property type="nucleotide sequence ID" value="XM_025711162.1"/>
</dbReference>
<organism evidence="2 3">
    <name type="scientific">Aspergillus vadensis (strain CBS 113365 / IMI 142717 / IBT 24658)</name>
    <dbReference type="NCBI Taxonomy" id="1448311"/>
    <lineage>
        <taxon>Eukaryota</taxon>
        <taxon>Fungi</taxon>
        <taxon>Dikarya</taxon>
        <taxon>Ascomycota</taxon>
        <taxon>Pezizomycotina</taxon>
        <taxon>Eurotiomycetes</taxon>
        <taxon>Eurotiomycetidae</taxon>
        <taxon>Eurotiales</taxon>
        <taxon>Aspergillaceae</taxon>
        <taxon>Aspergillus</taxon>
        <taxon>Aspergillus subgen. Circumdati</taxon>
    </lineage>
</organism>
<dbReference type="EMBL" id="KZ821614">
    <property type="protein sequence ID" value="PYH75300.1"/>
    <property type="molecule type" value="Genomic_DNA"/>
</dbReference>
<dbReference type="OrthoDB" id="4506810at2759"/>
<dbReference type="SUPFAM" id="SSF55486">
    <property type="entry name" value="Metalloproteases ('zincins'), catalytic domain"/>
    <property type="match status" value="1"/>
</dbReference>
<dbReference type="Proteomes" id="UP000248405">
    <property type="component" value="Unassembled WGS sequence"/>
</dbReference>
<evidence type="ECO:0008006" key="4">
    <source>
        <dbReference type="Google" id="ProtNLM"/>
    </source>
</evidence>
<evidence type="ECO:0000256" key="1">
    <source>
        <dbReference type="SAM" id="SignalP"/>
    </source>
</evidence>
<accession>A0A319BVC7</accession>
<dbReference type="GO" id="GO:0008237">
    <property type="term" value="F:metallopeptidase activity"/>
    <property type="evidence" value="ECO:0007669"/>
    <property type="project" value="InterPro"/>
</dbReference>
<proteinExistence type="predicted"/>
<protein>
    <recommendedName>
        <fullName evidence="4">Lysine-specific metallo-endopeptidase domain-containing protein</fullName>
    </recommendedName>
</protein>
<gene>
    <name evidence="2" type="ORF">BO88DRAFT_461574</name>
</gene>
<reference evidence="2" key="1">
    <citation type="submission" date="2016-12" db="EMBL/GenBank/DDBJ databases">
        <title>The genomes of Aspergillus section Nigri reveals drivers in fungal speciation.</title>
        <authorList>
            <consortium name="DOE Joint Genome Institute"/>
            <person name="Vesth T.C."/>
            <person name="Nybo J."/>
            <person name="Theobald S."/>
            <person name="Brandl J."/>
            <person name="Frisvad J.C."/>
            <person name="Nielsen K.F."/>
            <person name="Lyhne E.K."/>
            <person name="Kogle M.E."/>
            <person name="Kuo A."/>
            <person name="Riley R."/>
            <person name="Clum A."/>
            <person name="Nolan M."/>
            <person name="Lipzen A."/>
            <person name="Salamov A."/>
            <person name="Henrissat B."/>
            <person name="Wiebenga A."/>
            <person name="De Vries R.P."/>
            <person name="Grigoriev I.V."/>
            <person name="Mortensen U.H."/>
            <person name="Andersen M.R."/>
            <person name="Baker S.E."/>
        </authorList>
    </citation>
    <scope>NUCLEOTIDE SEQUENCE [LARGE SCALE GENOMIC DNA]</scope>
    <source>
        <strain evidence="2">CBS 113365</strain>
    </source>
</reference>
<name>A0A319BVC7_ASPVC</name>
<dbReference type="InterPro" id="IPR024079">
    <property type="entry name" value="MetalloPept_cat_dom_sf"/>
</dbReference>
<dbReference type="AlphaFoldDB" id="A0A319BVC7"/>